<dbReference type="SUPFAM" id="SSF53474">
    <property type="entry name" value="alpha/beta-Hydrolases"/>
    <property type="match status" value="2"/>
</dbReference>
<reference evidence="4" key="1">
    <citation type="submission" date="2019-08" db="EMBL/GenBank/DDBJ databases">
        <title>The improved chromosome-level genome for the pearl oyster Pinctada fucata martensii using PacBio sequencing and Hi-C.</title>
        <authorList>
            <person name="Zheng Z."/>
        </authorList>
    </citation>
    <scope>NUCLEOTIDE SEQUENCE</scope>
    <source>
        <strain evidence="4">ZZ-2019</strain>
        <tissue evidence="4">Adductor muscle</tissue>
    </source>
</reference>
<name>A0AA88YAK9_PINIB</name>
<organism evidence="4 5">
    <name type="scientific">Pinctada imbricata</name>
    <name type="common">Atlantic pearl-oyster</name>
    <name type="synonym">Pinctada martensii</name>
    <dbReference type="NCBI Taxonomy" id="66713"/>
    <lineage>
        <taxon>Eukaryota</taxon>
        <taxon>Metazoa</taxon>
        <taxon>Spiralia</taxon>
        <taxon>Lophotrochozoa</taxon>
        <taxon>Mollusca</taxon>
        <taxon>Bivalvia</taxon>
        <taxon>Autobranchia</taxon>
        <taxon>Pteriomorphia</taxon>
        <taxon>Pterioida</taxon>
        <taxon>Pterioidea</taxon>
        <taxon>Pteriidae</taxon>
        <taxon>Pinctada</taxon>
    </lineage>
</organism>
<proteinExistence type="inferred from homology"/>
<accession>A0AA88YAK9</accession>
<dbReference type="GO" id="GO:0016787">
    <property type="term" value="F:hydrolase activity"/>
    <property type="evidence" value="ECO:0007669"/>
    <property type="project" value="UniProtKB-KW"/>
</dbReference>
<dbReference type="PROSITE" id="PS00122">
    <property type="entry name" value="CARBOXYLESTERASE_B_1"/>
    <property type="match status" value="1"/>
</dbReference>
<dbReference type="PANTHER" id="PTHR11559">
    <property type="entry name" value="CARBOXYLESTERASE"/>
    <property type="match status" value="1"/>
</dbReference>
<evidence type="ECO:0000256" key="2">
    <source>
        <dbReference type="ARBA" id="ARBA00022801"/>
    </source>
</evidence>
<keyword evidence="2" id="KW-0378">Hydrolase</keyword>
<protein>
    <recommendedName>
        <fullName evidence="3">Carboxylesterase type B domain-containing protein</fullName>
    </recommendedName>
</protein>
<dbReference type="InterPro" id="IPR002018">
    <property type="entry name" value="CarbesteraseB"/>
</dbReference>
<evidence type="ECO:0000313" key="5">
    <source>
        <dbReference type="Proteomes" id="UP001186944"/>
    </source>
</evidence>
<sequence length="1102" mass="123539">MRLETFIFVLFSQNVKYVVGFTLQTRLGTIQGVQHVMNDTEKITIFRRIPYAKPPIGDARFLKPEPYGAWSPSTLKATKFGPACIQVTKNYETSEDCLHLNIFIPGQVLTSTKKPVMIWVHGGAYIVGSSILYDGSQMAVFGDVIVVTLNYRLGPFGFFSTGDDASPGNYGLWDQHIAFRWVHDNIEDYGGDSGSITVFGESAGGGSVSFQSLYPGNRGLFHRVIAQSGVATSFLLRADQTSVAGEGKAMIQRLNCSSTSSSESVRCLRGLSPFDFLGEFFKVKTLSPVIDNDFVTGHAERVLENEDSDAYKFFTSLDFMVGILNGDGSIGITTLLPQSVLQKYNVTPSNGYPYPLLCEYFVPLISRFLPIAGSARNHACNIYRNDSSQRSQSNRLIDLMTDVGFTFPAVLTADLHSMRSLEVSSTYVFLMTRVSPLQSSILPLWTFDWMDRASHGMDEIYIFNSTDYFNSTDDMTFADSLLRYFTNFAKFGNPNGNSLVEWHQYGYQKKIQVFDKDITTRRGIFEDRRKFWMETIYQNTKTVQTKLGSMDGRIRKIPGMGSIYEFFSIPYAKPPIGYLRFRKPEPYGSWHGVLNATVYGPSCMQATSSLGPDLPNRNVSEDCLQLNIHAPYDVFKNSNRSVMIWVHGGGYTTGQAMKFDGSTLALRGNVIVVTINYRLGPLGFFSTNDSASPGNYGLWDQHLAFRWVHDNIAAFGGDPGSITIFGVSAGGGSVSFQSLYSGNDGLFQKVISQSGVSLSPLLRTNQSLLNESAISYLKAHNCSSTNTHEAVDCLRNVSANLLVGSAYSPTIDGDFILGLPEEVLKNENAQTYRFYTSLDYMVGSLNGDGAVAFIFYITPQLLKSFNISIQEGIPTSFLCNYIAYFVAKAHPREEEKIAKGVCELYSNQTSIDAQSNAIIDLFTDIDFTMPALLSSNFHKLKLSGKRTYQYMMTRINPRQMSLIPYYTYPWTERVVHGADNLYVFKLDVLINLDQEQDVRLGIQMQKYWTNFAKTSDPNGPNLPHWPQYEIEDKHIQILDIPISTTLNLFPERTKFWLHTVPEMLQTNDHKSTLTSVSNTSTRINFCFYMLFACYFVKNICKC</sequence>
<dbReference type="EMBL" id="VSWD01000007">
    <property type="protein sequence ID" value="KAK3097719.1"/>
    <property type="molecule type" value="Genomic_DNA"/>
</dbReference>
<keyword evidence="5" id="KW-1185">Reference proteome</keyword>
<comment type="similarity">
    <text evidence="1">Belongs to the type-B carboxylesterase/lipase family.</text>
</comment>
<dbReference type="Gene3D" id="3.40.50.1820">
    <property type="entry name" value="alpha/beta hydrolase"/>
    <property type="match status" value="2"/>
</dbReference>
<gene>
    <name evidence="4" type="ORF">FSP39_012446</name>
</gene>
<dbReference type="Pfam" id="PF00135">
    <property type="entry name" value="COesterase"/>
    <property type="match status" value="2"/>
</dbReference>
<evidence type="ECO:0000259" key="3">
    <source>
        <dbReference type="Pfam" id="PF00135"/>
    </source>
</evidence>
<dbReference type="Proteomes" id="UP001186944">
    <property type="component" value="Unassembled WGS sequence"/>
</dbReference>
<dbReference type="InterPro" id="IPR029058">
    <property type="entry name" value="AB_hydrolase_fold"/>
</dbReference>
<feature type="domain" description="Carboxylesterase type B" evidence="3">
    <location>
        <begin position="540"/>
        <end position="1056"/>
    </location>
</feature>
<feature type="domain" description="Carboxylesterase type B" evidence="3">
    <location>
        <begin position="23"/>
        <end position="531"/>
    </location>
</feature>
<dbReference type="InterPro" id="IPR050309">
    <property type="entry name" value="Type-B_Carboxylest/Lipase"/>
</dbReference>
<comment type="caution">
    <text evidence="4">The sequence shown here is derived from an EMBL/GenBank/DDBJ whole genome shotgun (WGS) entry which is preliminary data.</text>
</comment>
<dbReference type="AlphaFoldDB" id="A0AA88YAK9"/>
<dbReference type="InterPro" id="IPR019826">
    <property type="entry name" value="Carboxylesterase_B_AS"/>
</dbReference>
<evidence type="ECO:0000313" key="4">
    <source>
        <dbReference type="EMBL" id="KAK3097719.1"/>
    </source>
</evidence>
<evidence type="ECO:0000256" key="1">
    <source>
        <dbReference type="ARBA" id="ARBA00005964"/>
    </source>
</evidence>